<evidence type="ECO:0000313" key="6">
    <source>
        <dbReference type="Proteomes" id="UP000837958"/>
    </source>
</evidence>
<dbReference type="AlphaFoldDB" id="A0A0H3PG40"/>
<feature type="domain" description="VWFA" evidence="2">
    <location>
        <begin position="5"/>
        <end position="184"/>
    </location>
</feature>
<keyword evidence="1" id="KW-0472">Membrane</keyword>
<reference evidence="6" key="2">
    <citation type="submission" date="2021-11" db="EMBL/GenBank/DDBJ databases">
        <authorList>
            <person name="Riesbeck K."/>
        </authorList>
    </citation>
    <scope>NUCLEOTIDE SEQUENCE [LARGE SCALE GENOMIC DNA]</scope>
</reference>
<dbReference type="Pfam" id="PF15616">
    <property type="entry name" value="TerY_C"/>
    <property type="match status" value="1"/>
</dbReference>
<reference evidence="4 5" key="1">
    <citation type="journal article" date="2007" name="Genome Biol.">
        <title>Characterization and modeling of the Haemophilus influenzae core and supragenomes based on the complete genomic sequences of Rd and 12 clinical nontypeable strains.</title>
        <authorList>
            <person name="Hogg J.S."/>
            <person name="Hu F.Z."/>
            <person name="Janto B."/>
            <person name="Boissy R."/>
            <person name="Hayes J."/>
            <person name="Keefe R."/>
            <person name="Post J.C."/>
            <person name="Ehrlich G.D."/>
        </authorList>
    </citation>
    <scope>NUCLEOTIDE SEQUENCE [LARGE SCALE GENOMIC DNA]</scope>
    <source>
        <strain evidence="4">3655</strain>
        <strain evidence="5">NTHi 3655</strain>
    </source>
</reference>
<evidence type="ECO:0000259" key="2">
    <source>
        <dbReference type="PROSITE" id="PS50234"/>
    </source>
</evidence>
<dbReference type="Proteomes" id="UP000003185">
    <property type="component" value="Unassembled WGS sequence"/>
</dbReference>
<dbReference type="Pfam" id="PF00092">
    <property type="entry name" value="VWA"/>
    <property type="match status" value="1"/>
</dbReference>
<protein>
    <submittedName>
        <fullName evidence="3">VWA domain-containing protein</fullName>
    </submittedName>
</protein>
<keyword evidence="1" id="KW-1133">Transmembrane helix</keyword>
<gene>
    <name evidence="4" type="ORF">CGSHi3655_07184</name>
    <name evidence="3" type="ORF">KRLU3655_LOCUS155</name>
</gene>
<dbReference type="CDD" id="cd01464">
    <property type="entry name" value="vWA_subfamily"/>
    <property type="match status" value="1"/>
</dbReference>
<name>A0A0H3PG40_HAEI3</name>
<dbReference type="Proteomes" id="UP000837958">
    <property type="component" value="Chromosome"/>
</dbReference>
<organism evidence="4 5">
    <name type="scientific">Haemophilus influenzae (strain NTHi 3655)</name>
    <dbReference type="NCBI Taxonomy" id="375177"/>
    <lineage>
        <taxon>Bacteria</taxon>
        <taxon>Pseudomonadati</taxon>
        <taxon>Pseudomonadota</taxon>
        <taxon>Gammaproteobacteria</taxon>
        <taxon>Pasteurellales</taxon>
        <taxon>Pasteurellaceae</taxon>
        <taxon>Haemophilus</taxon>
    </lineage>
</organism>
<feature type="transmembrane region" description="Helical" evidence="1">
    <location>
        <begin position="45"/>
        <end position="63"/>
    </location>
</feature>
<dbReference type="EMBL" id="AAZF01000001">
    <property type="protein sequence ID" value="EDJ93655.1"/>
    <property type="molecule type" value="Genomic_DNA"/>
</dbReference>
<dbReference type="SUPFAM" id="SSF53300">
    <property type="entry name" value="vWA-like"/>
    <property type="match status" value="1"/>
</dbReference>
<dbReference type="RefSeq" id="WP_005655709.1">
    <property type="nucleotide sequence ID" value="NZ_AAZF01000001.1"/>
</dbReference>
<evidence type="ECO:0000256" key="1">
    <source>
        <dbReference type="SAM" id="Phobius"/>
    </source>
</evidence>
<reference evidence="3" key="3">
    <citation type="submission" date="2024-01" db="EMBL/GenBank/DDBJ databases">
        <authorList>
            <person name="Riesbeck K."/>
        </authorList>
    </citation>
    <scope>NUCLEOTIDE SEQUENCE</scope>
    <source>
        <strain evidence="3">3655</strain>
    </source>
</reference>
<keyword evidence="1" id="KW-0812">Transmembrane</keyword>
<accession>A0A0H3PG40</accession>
<dbReference type="SMART" id="SM00327">
    <property type="entry name" value="VWA"/>
    <property type="match status" value="1"/>
</dbReference>
<evidence type="ECO:0000313" key="4">
    <source>
        <dbReference type="EMBL" id="EDJ93655.1"/>
    </source>
</evidence>
<evidence type="ECO:0000313" key="5">
    <source>
        <dbReference type="Proteomes" id="UP000003185"/>
    </source>
</evidence>
<dbReference type="InterPro" id="IPR028274">
    <property type="entry name" value="TerY-C"/>
</dbReference>
<proteinExistence type="predicted"/>
<dbReference type="PROSITE" id="PS50234">
    <property type="entry name" value="VWFA"/>
    <property type="match status" value="1"/>
</dbReference>
<dbReference type="InterPro" id="IPR002035">
    <property type="entry name" value="VWF_A"/>
</dbReference>
<sequence>MRRLPVYLVVDISESMAGENLRQMQEGISRLVNQLRRDPYALESVYLSVIAFAGAAGTLAPLTELMSFYPPRLPIGSGTSIGAALNHLMDSLEKDIMRSTPEKKGDWKPLIYIMSDGSPTDDPAQAISRWKHHFQNKAKLINIGIGKFANLDTLNEISDLTYRLDDEDIEKVYRALCESVADSILSQSRSLGVELPISLNKEILESGAISLIKEKEQVVALDENYAIIVGKCSKVKLPYLMKYERLENSPLDNAIFQYVGVYPAEKDYADWSDHRPNHSQISTSQLWGGGGCPHCGAAFDLCMCNCGQIFCANGEKEVVCPGCNETLYFNDEADGADFDITRARG</sequence>
<evidence type="ECO:0000313" key="3">
    <source>
        <dbReference type="EMBL" id="CAH0450079.1"/>
    </source>
</evidence>
<dbReference type="Gene3D" id="3.40.50.410">
    <property type="entry name" value="von Willebrand factor, type A domain"/>
    <property type="match status" value="1"/>
</dbReference>
<dbReference type="EMBL" id="OV040719">
    <property type="protein sequence ID" value="CAH0450079.1"/>
    <property type="molecule type" value="Genomic_DNA"/>
</dbReference>
<dbReference type="InterPro" id="IPR036465">
    <property type="entry name" value="vWFA_dom_sf"/>
</dbReference>